<proteinExistence type="inferred from homology"/>
<keyword evidence="2" id="KW-0175">Coiled coil</keyword>
<dbReference type="GO" id="GO:0005634">
    <property type="term" value="C:nucleus"/>
    <property type="evidence" value="ECO:0007669"/>
    <property type="project" value="UniProtKB-SubCell"/>
</dbReference>
<dbReference type="AlphaFoldDB" id="A0A151ZIX7"/>
<name>A0A151ZIX7_TIELA</name>
<keyword evidence="1" id="KW-0131">Cell cycle</keyword>
<comment type="similarity">
    <text evidence="1">Belongs to the SPC24 family.</text>
</comment>
<comment type="subcellular location">
    <subcellularLocation>
        <location evidence="1">Nucleus</location>
    </subcellularLocation>
    <subcellularLocation>
        <location evidence="1">Chromosome</location>
        <location evidence="1">Centromere</location>
        <location evidence="1">Kinetochore</location>
    </subcellularLocation>
</comment>
<dbReference type="OrthoDB" id="6432863at2759"/>
<dbReference type="InParanoid" id="A0A151ZIX7"/>
<comment type="function">
    <text evidence="1">Acts as a component of the essential kinetochore-associated NDC80 complex, which is required for chromosome segregation and spindle checkpoint activity.</text>
</comment>
<dbReference type="InterPro" id="IPR013252">
    <property type="entry name" value="Ndc80_Spc24"/>
</dbReference>
<protein>
    <recommendedName>
        <fullName evidence="1">Kinetochore protein Spc24</fullName>
    </recommendedName>
</protein>
<keyword evidence="4" id="KW-1185">Reference proteome</keyword>
<organism evidence="3 4">
    <name type="scientific">Tieghemostelium lacteum</name>
    <name type="common">Slime mold</name>
    <name type="synonym">Dictyostelium lacteum</name>
    <dbReference type="NCBI Taxonomy" id="361077"/>
    <lineage>
        <taxon>Eukaryota</taxon>
        <taxon>Amoebozoa</taxon>
        <taxon>Evosea</taxon>
        <taxon>Eumycetozoa</taxon>
        <taxon>Dictyostelia</taxon>
        <taxon>Dictyosteliales</taxon>
        <taxon>Raperosteliaceae</taxon>
        <taxon>Tieghemostelium</taxon>
    </lineage>
</organism>
<evidence type="ECO:0000256" key="2">
    <source>
        <dbReference type="SAM" id="Coils"/>
    </source>
</evidence>
<keyword evidence="1" id="KW-0158">Chromosome</keyword>
<keyword evidence="1" id="KW-0137">Centromere</keyword>
<reference evidence="3 4" key="1">
    <citation type="submission" date="2015-12" db="EMBL/GenBank/DDBJ databases">
        <title>Dictyostelia acquired genes for synthesis and detection of signals that induce cell-type specialization by lateral gene transfer from prokaryotes.</title>
        <authorList>
            <person name="Gloeckner G."/>
            <person name="Schaap P."/>
        </authorList>
    </citation>
    <scope>NUCLEOTIDE SEQUENCE [LARGE SCALE GENOMIC DNA]</scope>
    <source>
        <strain evidence="3 4">TK</strain>
    </source>
</reference>
<keyword evidence="1" id="KW-0539">Nucleus</keyword>
<feature type="coiled-coil region" evidence="2">
    <location>
        <begin position="37"/>
        <end position="119"/>
    </location>
</feature>
<accession>A0A151ZIX7</accession>
<keyword evidence="1" id="KW-0995">Kinetochore</keyword>
<evidence type="ECO:0000313" key="3">
    <source>
        <dbReference type="EMBL" id="KYQ93923.1"/>
    </source>
</evidence>
<dbReference type="Gene3D" id="3.30.160.570">
    <property type="entry name" value="Ncd80 complex, Spc24 subunit"/>
    <property type="match status" value="1"/>
</dbReference>
<sequence>METVDLITIIEDSKISFKGSKELKEIREIQQIHSETYQHFKMMNNKLRQEIKQYQAELKKFELEIEKENPDEVHNQIVNQNLTYKKNMQNEIDHLEKKISETKSSIENIKNQLKMYREKDSNLKYQDHFIIPTKEQCLSLYTSITGIKWANNSSNNRELKGIVFTEEQNLMKPFQFNLDTTNNFDITNKLWELLE</sequence>
<gene>
    <name evidence="3" type="ORF">DLAC_05331</name>
</gene>
<keyword evidence="1" id="KW-0498">Mitosis</keyword>
<comment type="caution">
    <text evidence="3">The sequence shown here is derived from an EMBL/GenBank/DDBJ whole genome shotgun (WGS) entry which is preliminary data.</text>
</comment>
<comment type="subunit">
    <text evidence="1">Component of the NDC80 complex.</text>
</comment>
<evidence type="ECO:0000313" key="4">
    <source>
        <dbReference type="Proteomes" id="UP000076078"/>
    </source>
</evidence>
<keyword evidence="1" id="KW-0132">Cell division</keyword>
<dbReference type="Proteomes" id="UP000076078">
    <property type="component" value="Unassembled WGS sequence"/>
</dbReference>
<dbReference type="OMA" id="AQQDEFR"/>
<dbReference type="EMBL" id="LODT01000025">
    <property type="protein sequence ID" value="KYQ93923.1"/>
    <property type="molecule type" value="Genomic_DNA"/>
</dbReference>
<dbReference type="GO" id="GO:0051301">
    <property type="term" value="P:cell division"/>
    <property type="evidence" value="ECO:0007669"/>
    <property type="project" value="UniProtKB-UniRule"/>
</dbReference>
<dbReference type="Pfam" id="PF08286">
    <property type="entry name" value="Spc24"/>
    <property type="match status" value="1"/>
</dbReference>
<dbReference type="GO" id="GO:0000776">
    <property type="term" value="C:kinetochore"/>
    <property type="evidence" value="ECO:0007669"/>
    <property type="project" value="UniProtKB-KW"/>
</dbReference>
<evidence type="ECO:0000256" key="1">
    <source>
        <dbReference type="RuleBase" id="RU368011"/>
    </source>
</evidence>